<sequence length="139" mass="15647">MKYIFVFVLCFLLVNDLVKSADVDDAGNEDNNVIPPNNEDAVEVDSALVVREGDVCPDSKCPKSDRFDCALNMCDFKAIQYYKEKKDLMTPCCMDPCTVGCPLKYAVRLDGQPAFSVNETMVYTKREDQSVLDLLLKKK</sequence>
<proteinExistence type="predicted"/>
<dbReference type="AlphaFoldDB" id="A0A8B6EBG0"/>
<accession>A0A8B6EBG0</accession>
<reference evidence="2" key="1">
    <citation type="submission" date="2018-11" db="EMBL/GenBank/DDBJ databases">
        <authorList>
            <person name="Alioto T."/>
            <person name="Alioto T."/>
        </authorList>
    </citation>
    <scope>NUCLEOTIDE SEQUENCE</scope>
</reference>
<gene>
    <name evidence="2" type="ORF">MGAL_10B050359</name>
</gene>
<dbReference type="EMBL" id="UYJE01004805">
    <property type="protein sequence ID" value="VDI31560.1"/>
    <property type="molecule type" value="Genomic_DNA"/>
</dbReference>
<organism evidence="2 3">
    <name type="scientific">Mytilus galloprovincialis</name>
    <name type="common">Mediterranean mussel</name>
    <dbReference type="NCBI Taxonomy" id="29158"/>
    <lineage>
        <taxon>Eukaryota</taxon>
        <taxon>Metazoa</taxon>
        <taxon>Spiralia</taxon>
        <taxon>Lophotrochozoa</taxon>
        <taxon>Mollusca</taxon>
        <taxon>Bivalvia</taxon>
        <taxon>Autobranchia</taxon>
        <taxon>Pteriomorphia</taxon>
        <taxon>Mytilida</taxon>
        <taxon>Mytiloidea</taxon>
        <taxon>Mytilidae</taxon>
        <taxon>Mytilinae</taxon>
        <taxon>Mytilus</taxon>
    </lineage>
</organism>
<name>A0A8B6EBG0_MYTGA</name>
<comment type="caution">
    <text evidence="2">The sequence shown here is derived from an EMBL/GenBank/DDBJ whole genome shotgun (WGS) entry which is preliminary data.</text>
</comment>
<feature type="signal peptide" evidence="1">
    <location>
        <begin position="1"/>
        <end position="20"/>
    </location>
</feature>
<feature type="chain" id="PRO_5033056378" evidence="1">
    <location>
        <begin position="21"/>
        <end position="139"/>
    </location>
</feature>
<protein>
    <submittedName>
        <fullName evidence="2">Uncharacterized protein</fullName>
    </submittedName>
</protein>
<evidence type="ECO:0000313" key="2">
    <source>
        <dbReference type="EMBL" id="VDI31560.1"/>
    </source>
</evidence>
<evidence type="ECO:0000256" key="1">
    <source>
        <dbReference type="SAM" id="SignalP"/>
    </source>
</evidence>
<keyword evidence="1" id="KW-0732">Signal</keyword>
<keyword evidence="3" id="KW-1185">Reference proteome</keyword>
<evidence type="ECO:0000313" key="3">
    <source>
        <dbReference type="Proteomes" id="UP000596742"/>
    </source>
</evidence>
<dbReference type="Proteomes" id="UP000596742">
    <property type="component" value="Unassembled WGS sequence"/>
</dbReference>